<keyword evidence="2" id="KW-0812">Transmembrane</keyword>
<feature type="compositionally biased region" description="Basic and acidic residues" evidence="5">
    <location>
        <begin position="283"/>
        <end position="294"/>
    </location>
</feature>
<dbReference type="Pfam" id="PF07681">
    <property type="entry name" value="DoxX"/>
    <property type="match status" value="1"/>
</dbReference>
<dbReference type="RefSeq" id="WP_068007588.1">
    <property type="nucleotide sequence ID" value="NZ_QQBC01000002.1"/>
</dbReference>
<dbReference type="GO" id="GO:0016020">
    <property type="term" value="C:membrane"/>
    <property type="evidence" value="ECO:0007669"/>
    <property type="project" value="UniProtKB-SubCell"/>
</dbReference>
<protein>
    <submittedName>
        <fullName evidence="6">Putative membrane protein YphA (DoxX/SURF4 family)</fullName>
    </submittedName>
</protein>
<evidence type="ECO:0000313" key="6">
    <source>
        <dbReference type="EMBL" id="RDI67818.1"/>
    </source>
</evidence>
<reference evidence="6 7" key="1">
    <citation type="submission" date="2018-07" db="EMBL/GenBank/DDBJ databases">
        <title>Genomic Encyclopedia of Type Strains, Phase IV (KMG-IV): sequencing the most valuable type-strain genomes for metagenomic binning, comparative biology and taxonomic classification.</title>
        <authorList>
            <person name="Goeker M."/>
        </authorList>
    </citation>
    <scope>NUCLEOTIDE SEQUENCE [LARGE SCALE GENOMIC DNA]</scope>
    <source>
        <strain evidence="6 7">DSM 44290</strain>
    </source>
</reference>
<evidence type="ECO:0000256" key="4">
    <source>
        <dbReference type="ARBA" id="ARBA00023136"/>
    </source>
</evidence>
<proteinExistence type="predicted"/>
<keyword evidence="3" id="KW-1133">Transmembrane helix</keyword>
<gene>
    <name evidence="6" type="ORF">DFR76_102218</name>
</gene>
<feature type="region of interest" description="Disordered" evidence="5">
    <location>
        <begin position="283"/>
        <end position="321"/>
    </location>
</feature>
<evidence type="ECO:0000256" key="5">
    <source>
        <dbReference type="SAM" id="MobiDB-lite"/>
    </source>
</evidence>
<name>A0A370IAU3_9NOCA</name>
<evidence type="ECO:0000313" key="7">
    <source>
        <dbReference type="Proteomes" id="UP000254869"/>
    </source>
</evidence>
<dbReference type="Proteomes" id="UP000254869">
    <property type="component" value="Unassembled WGS sequence"/>
</dbReference>
<dbReference type="EMBL" id="QQBC01000002">
    <property type="protein sequence ID" value="RDI67818.1"/>
    <property type="molecule type" value="Genomic_DNA"/>
</dbReference>
<dbReference type="InterPro" id="IPR032808">
    <property type="entry name" value="DoxX"/>
</dbReference>
<dbReference type="AlphaFoldDB" id="A0A370IAU3"/>
<keyword evidence="4" id="KW-0472">Membrane</keyword>
<organism evidence="6 7">
    <name type="scientific">Nocardia pseudobrasiliensis</name>
    <dbReference type="NCBI Taxonomy" id="45979"/>
    <lineage>
        <taxon>Bacteria</taxon>
        <taxon>Bacillati</taxon>
        <taxon>Actinomycetota</taxon>
        <taxon>Actinomycetes</taxon>
        <taxon>Mycobacteriales</taxon>
        <taxon>Nocardiaceae</taxon>
        <taxon>Nocardia</taxon>
    </lineage>
</organism>
<evidence type="ECO:0000256" key="1">
    <source>
        <dbReference type="ARBA" id="ARBA00004141"/>
    </source>
</evidence>
<sequence length="368" mass="39084">MLIRRLARPLLATAFVVDGVDTLMHPEPRAKAASALVSQGEQKLPEQVAAKLPSDPGKVVRINAAAQVGAGVLLALGRAPRLSALVLAATVVPATVTEQDFWNEPDPARRDAKRVAFLKDLGLLGGLMIAAADTEGKPSLGWRGRRAARRAAAALPFGASASDTLRDRLAQQATRGRELAEVAAEKGAELVETVQDRGPDWAETVKQRGAHLVEIAQDRGPELAEAAKKRGAHLVEIAQDRGPELADAAKKRGAHLVEIAQDRGPELAETARKRAAQLAERAQERGSEFADRASARGSELADVAADRGSELTGRARRRATKLADKAEARAAKLAEIAEEAQARSAELAQQAQARGAKLADKGQARLRR</sequence>
<comment type="subcellular location">
    <subcellularLocation>
        <location evidence="1">Membrane</location>
        <topology evidence="1">Multi-pass membrane protein</topology>
    </subcellularLocation>
</comment>
<evidence type="ECO:0000256" key="2">
    <source>
        <dbReference type="ARBA" id="ARBA00022692"/>
    </source>
</evidence>
<evidence type="ECO:0000256" key="3">
    <source>
        <dbReference type="ARBA" id="ARBA00022989"/>
    </source>
</evidence>
<dbReference type="STRING" id="1210086.GCA_001613105_07295"/>
<comment type="caution">
    <text evidence="6">The sequence shown here is derived from an EMBL/GenBank/DDBJ whole genome shotgun (WGS) entry which is preliminary data.</text>
</comment>
<accession>A0A370IAU3</accession>
<keyword evidence="7" id="KW-1185">Reference proteome</keyword>